<evidence type="ECO:0000256" key="3">
    <source>
        <dbReference type="ARBA" id="ARBA00022603"/>
    </source>
</evidence>
<dbReference type="Proteomes" id="UP000253141">
    <property type="component" value="Unassembled WGS sequence"/>
</dbReference>
<evidence type="ECO:0000313" key="10">
    <source>
        <dbReference type="Proteomes" id="UP000253141"/>
    </source>
</evidence>
<sequence length="268" mass="30584">MQDMAKLIHQLGHRHNAYQVFADFVEVSAIAFSNAVDKPQFDKREQRYFDIIKRYDKDELQQFPKLLGMLTNHLEGGFDDVLGNLYHHLEIHNERSGQYFTPYPICQMMAKLQVNQGLQDIIDKKGYVSASDPACGSGAMVVALADEMYQQKINYQQTLHATVVDLDPRCVHMAYVQFSLLNIPAVVVHGNSLSLEEFSHWHTPAHVLGGWPQKMERQKRFEQFQELLEVTVADTPKIVKEQPRPSPAPIEPMPPMPNVAAGTQLRLF</sequence>
<comment type="similarity">
    <text evidence="1">Belongs to the N(4)/N(6)-methyltransferase family.</text>
</comment>
<dbReference type="GO" id="GO:0032259">
    <property type="term" value="P:methylation"/>
    <property type="evidence" value="ECO:0007669"/>
    <property type="project" value="UniProtKB-KW"/>
</dbReference>
<dbReference type="EMBL" id="QPIW01000049">
    <property type="protein sequence ID" value="RDB02297.1"/>
    <property type="molecule type" value="Genomic_DNA"/>
</dbReference>
<keyword evidence="10" id="KW-1185">Reference proteome</keyword>
<dbReference type="PRINTS" id="PR00507">
    <property type="entry name" value="N12N6MTFRASE"/>
</dbReference>
<evidence type="ECO:0000256" key="1">
    <source>
        <dbReference type="ARBA" id="ARBA00006594"/>
    </source>
</evidence>
<dbReference type="GO" id="GO:0008170">
    <property type="term" value="F:N-methyltransferase activity"/>
    <property type="evidence" value="ECO:0007669"/>
    <property type="project" value="InterPro"/>
</dbReference>
<dbReference type="Pfam" id="PF02384">
    <property type="entry name" value="N6_Mtase"/>
    <property type="match status" value="1"/>
</dbReference>
<feature type="domain" description="DNA methylase adenine-specific" evidence="8">
    <location>
        <begin position="80"/>
        <end position="201"/>
    </location>
</feature>
<dbReference type="AlphaFoldDB" id="A0A369I1E8"/>
<dbReference type="PANTHER" id="PTHR42933">
    <property type="entry name" value="SLR6095 PROTEIN"/>
    <property type="match status" value="1"/>
</dbReference>
<name>A0A369I1E8_9BACT</name>
<keyword evidence="5" id="KW-0949">S-adenosyl-L-methionine</keyword>
<evidence type="ECO:0000256" key="5">
    <source>
        <dbReference type="ARBA" id="ARBA00022691"/>
    </source>
</evidence>
<dbReference type="EC" id="2.1.1.72" evidence="2"/>
<comment type="caution">
    <text evidence="9">The sequence shown here is derived from an EMBL/GenBank/DDBJ whole genome shotgun (WGS) entry which is preliminary data.</text>
</comment>
<keyword evidence="6" id="KW-0680">Restriction system</keyword>
<comment type="catalytic activity">
    <reaction evidence="7">
        <text>a 2'-deoxyadenosine in DNA + S-adenosyl-L-methionine = an N(6)-methyl-2'-deoxyadenosine in DNA + S-adenosyl-L-homocysteine + H(+)</text>
        <dbReference type="Rhea" id="RHEA:15197"/>
        <dbReference type="Rhea" id="RHEA-COMP:12418"/>
        <dbReference type="Rhea" id="RHEA-COMP:12419"/>
        <dbReference type="ChEBI" id="CHEBI:15378"/>
        <dbReference type="ChEBI" id="CHEBI:57856"/>
        <dbReference type="ChEBI" id="CHEBI:59789"/>
        <dbReference type="ChEBI" id="CHEBI:90615"/>
        <dbReference type="ChEBI" id="CHEBI:90616"/>
        <dbReference type="EC" id="2.1.1.72"/>
    </reaction>
</comment>
<gene>
    <name evidence="9" type="ORF">DVG78_29530</name>
</gene>
<evidence type="ECO:0000256" key="6">
    <source>
        <dbReference type="ARBA" id="ARBA00022747"/>
    </source>
</evidence>
<evidence type="ECO:0000256" key="4">
    <source>
        <dbReference type="ARBA" id="ARBA00022679"/>
    </source>
</evidence>
<dbReference type="Gene3D" id="3.40.50.150">
    <property type="entry name" value="Vaccinia Virus protein VP39"/>
    <property type="match status" value="1"/>
</dbReference>
<dbReference type="GO" id="GO:0009007">
    <property type="term" value="F:site-specific DNA-methyltransferase (adenine-specific) activity"/>
    <property type="evidence" value="ECO:0007669"/>
    <property type="project" value="UniProtKB-EC"/>
</dbReference>
<keyword evidence="3 9" id="KW-0489">Methyltransferase</keyword>
<evidence type="ECO:0000256" key="2">
    <source>
        <dbReference type="ARBA" id="ARBA00011900"/>
    </source>
</evidence>
<dbReference type="PANTHER" id="PTHR42933:SF3">
    <property type="entry name" value="TYPE I RESTRICTION ENZYME MJAVIII METHYLASE SUBUNIT"/>
    <property type="match status" value="1"/>
</dbReference>
<evidence type="ECO:0000313" key="9">
    <source>
        <dbReference type="EMBL" id="RDB02297.1"/>
    </source>
</evidence>
<dbReference type="InterPro" id="IPR003356">
    <property type="entry name" value="DNA_methylase_A-5"/>
</dbReference>
<reference evidence="9 10" key="1">
    <citation type="submission" date="2018-07" db="EMBL/GenBank/DDBJ databases">
        <title>Genome analysis of Runella aurantiaca.</title>
        <authorList>
            <person name="Yang X."/>
        </authorList>
    </citation>
    <scope>NUCLEOTIDE SEQUENCE [LARGE SCALE GENOMIC DNA]</scope>
    <source>
        <strain evidence="9 10">YX9</strain>
    </source>
</reference>
<dbReference type="GO" id="GO:0009307">
    <property type="term" value="P:DNA restriction-modification system"/>
    <property type="evidence" value="ECO:0007669"/>
    <property type="project" value="UniProtKB-KW"/>
</dbReference>
<keyword evidence="4 9" id="KW-0808">Transferase</keyword>
<dbReference type="InterPro" id="IPR029063">
    <property type="entry name" value="SAM-dependent_MTases_sf"/>
</dbReference>
<proteinExistence type="inferred from homology"/>
<dbReference type="InterPro" id="IPR051537">
    <property type="entry name" value="DNA_Adenine_Mtase"/>
</dbReference>
<accession>A0A369I1E8</accession>
<organism evidence="9 10">
    <name type="scientific">Runella aurantiaca</name>
    <dbReference type="NCBI Taxonomy" id="2282308"/>
    <lineage>
        <taxon>Bacteria</taxon>
        <taxon>Pseudomonadati</taxon>
        <taxon>Bacteroidota</taxon>
        <taxon>Cytophagia</taxon>
        <taxon>Cytophagales</taxon>
        <taxon>Spirosomataceae</taxon>
        <taxon>Runella</taxon>
    </lineage>
</organism>
<protein>
    <recommendedName>
        <fullName evidence="2">site-specific DNA-methyltransferase (adenine-specific)</fullName>
        <ecNumber evidence="2">2.1.1.72</ecNumber>
    </recommendedName>
</protein>
<dbReference type="SUPFAM" id="SSF53335">
    <property type="entry name" value="S-adenosyl-L-methionine-dependent methyltransferases"/>
    <property type="match status" value="1"/>
</dbReference>
<dbReference type="GO" id="GO:0003677">
    <property type="term" value="F:DNA binding"/>
    <property type="evidence" value="ECO:0007669"/>
    <property type="project" value="InterPro"/>
</dbReference>
<evidence type="ECO:0000256" key="7">
    <source>
        <dbReference type="ARBA" id="ARBA00047942"/>
    </source>
</evidence>
<evidence type="ECO:0000259" key="8">
    <source>
        <dbReference type="Pfam" id="PF02384"/>
    </source>
</evidence>